<dbReference type="InterPro" id="IPR036291">
    <property type="entry name" value="NAD(P)-bd_dom_sf"/>
</dbReference>
<dbReference type="PATRIC" id="fig|159743.3.peg.2082"/>
<dbReference type="AlphaFoldDB" id="A0A0D7X3Q1"/>
<evidence type="ECO:0008006" key="3">
    <source>
        <dbReference type="Google" id="ProtNLM"/>
    </source>
</evidence>
<dbReference type="Proteomes" id="UP000032534">
    <property type="component" value="Unassembled WGS sequence"/>
</dbReference>
<proteinExistence type="predicted"/>
<dbReference type="SUPFAM" id="SSF51735">
    <property type="entry name" value="NAD(P)-binding Rossmann-fold domains"/>
    <property type="match status" value="1"/>
</dbReference>
<evidence type="ECO:0000313" key="1">
    <source>
        <dbReference type="EMBL" id="KJD45849.1"/>
    </source>
</evidence>
<evidence type="ECO:0000313" key="2">
    <source>
        <dbReference type="Proteomes" id="UP000032534"/>
    </source>
</evidence>
<name>A0A0D7X3Q1_9BACL</name>
<organism evidence="1 2">
    <name type="scientific">Paenibacillus terrae</name>
    <dbReference type="NCBI Taxonomy" id="159743"/>
    <lineage>
        <taxon>Bacteria</taxon>
        <taxon>Bacillati</taxon>
        <taxon>Bacillota</taxon>
        <taxon>Bacilli</taxon>
        <taxon>Bacillales</taxon>
        <taxon>Paenibacillaceae</taxon>
        <taxon>Paenibacillus</taxon>
    </lineage>
</organism>
<keyword evidence="2" id="KW-1185">Reference proteome</keyword>
<comment type="caution">
    <text evidence="1">The sequence shown here is derived from an EMBL/GenBank/DDBJ whole genome shotgun (WGS) entry which is preliminary data.</text>
</comment>
<accession>A0A0D7X3Q1</accession>
<sequence length="108" mass="12420">MLSLQKKYGISQIYSDYNKMFENDDVDTIYIGLPSHLHYSCVCIGSKDSTAPNAVNIQGNKGYIHMASSANVIECLDYVLNKETPIRVDLKEHPHRMYDEFVEFDRII</sequence>
<gene>
    <name evidence="1" type="ORF">QD47_09370</name>
</gene>
<dbReference type="EMBL" id="JTHP01000014">
    <property type="protein sequence ID" value="KJD45849.1"/>
    <property type="molecule type" value="Genomic_DNA"/>
</dbReference>
<reference evidence="1 2" key="1">
    <citation type="submission" date="2014-11" db="EMBL/GenBank/DDBJ databases">
        <title>Draft Genome Sequences of Paenibacillus polymyxa NRRL B-30509 and Paenibacillus terrae NRRL B-30644, Strains from a Poultry Environment that Produce Tridecaptin A and Paenicidins.</title>
        <authorList>
            <person name="van Belkum M.J."/>
            <person name="Lohans C.T."/>
            <person name="Vederas J.C."/>
        </authorList>
    </citation>
    <scope>NUCLEOTIDE SEQUENCE [LARGE SCALE GENOMIC DNA]</scope>
    <source>
        <strain evidence="1 2">NRRL B-30644</strain>
    </source>
</reference>
<protein>
    <recommendedName>
        <fullName evidence="3">Gfo/Idh/MocA-like oxidoreductase N-terminal domain-containing protein</fullName>
    </recommendedName>
</protein>
<dbReference type="Gene3D" id="3.40.50.720">
    <property type="entry name" value="NAD(P)-binding Rossmann-like Domain"/>
    <property type="match status" value="1"/>
</dbReference>